<dbReference type="AlphaFoldDB" id="A0AAU9I7G2"/>
<proteinExistence type="predicted"/>
<name>A0AAU9I7G2_9CILI</name>
<gene>
    <name evidence="1" type="ORF">BSTOLATCC_MIC120</name>
</gene>
<sequence length="79" mass="9864">MKMQNLRQERKKLNRISNVDLRNLEIVEIVLYNEKFEEYTEKCNSYQKAWIYLIIKYILYQVNKKRRNNAEIHKPENSW</sequence>
<organism evidence="1 2">
    <name type="scientific">Blepharisma stoltei</name>
    <dbReference type="NCBI Taxonomy" id="1481888"/>
    <lineage>
        <taxon>Eukaryota</taxon>
        <taxon>Sar</taxon>
        <taxon>Alveolata</taxon>
        <taxon>Ciliophora</taxon>
        <taxon>Postciliodesmatophora</taxon>
        <taxon>Heterotrichea</taxon>
        <taxon>Heterotrichida</taxon>
        <taxon>Blepharismidae</taxon>
        <taxon>Blepharisma</taxon>
    </lineage>
</organism>
<evidence type="ECO:0000313" key="2">
    <source>
        <dbReference type="Proteomes" id="UP001162131"/>
    </source>
</evidence>
<keyword evidence="2" id="KW-1185">Reference proteome</keyword>
<evidence type="ECO:0000313" key="1">
    <source>
        <dbReference type="EMBL" id="CAG9309905.1"/>
    </source>
</evidence>
<dbReference type="EMBL" id="CAJZBQ010000001">
    <property type="protein sequence ID" value="CAG9309905.1"/>
    <property type="molecule type" value="Genomic_DNA"/>
</dbReference>
<protein>
    <submittedName>
        <fullName evidence="1">Uncharacterized protein</fullName>
    </submittedName>
</protein>
<dbReference type="Proteomes" id="UP001162131">
    <property type="component" value="Unassembled WGS sequence"/>
</dbReference>
<accession>A0AAU9I7G2</accession>
<reference evidence="1" key="1">
    <citation type="submission" date="2021-09" db="EMBL/GenBank/DDBJ databases">
        <authorList>
            <consortium name="AG Swart"/>
            <person name="Singh M."/>
            <person name="Singh A."/>
            <person name="Seah K."/>
            <person name="Emmerich C."/>
        </authorList>
    </citation>
    <scope>NUCLEOTIDE SEQUENCE</scope>
    <source>
        <strain evidence="1">ATCC30299</strain>
    </source>
</reference>
<comment type="caution">
    <text evidence="1">The sequence shown here is derived from an EMBL/GenBank/DDBJ whole genome shotgun (WGS) entry which is preliminary data.</text>
</comment>